<dbReference type="GO" id="GO:0006355">
    <property type="term" value="P:regulation of DNA-templated transcription"/>
    <property type="evidence" value="ECO:0007669"/>
    <property type="project" value="TreeGrafter"/>
</dbReference>
<organism evidence="3">
    <name type="scientific">marine metagenome</name>
    <dbReference type="NCBI Taxonomy" id="408172"/>
    <lineage>
        <taxon>unclassified sequences</taxon>
        <taxon>metagenomes</taxon>
        <taxon>ecological metagenomes</taxon>
    </lineage>
</organism>
<sequence length="101" mass="11450">MEALQQPDPPSLAILDWMMPELDGIEVCRRARQTEGLESLYIILVTSRDSEEDIVAGLDAGANDYIVKPWRRDELATRIGVGERVVELQNQLANRVEELEE</sequence>
<dbReference type="InterPro" id="IPR011006">
    <property type="entry name" value="CheY-like_superfamily"/>
</dbReference>
<accession>A0A382QS54</accession>
<dbReference type="Pfam" id="PF00072">
    <property type="entry name" value="Response_reg"/>
    <property type="match status" value="1"/>
</dbReference>
<dbReference type="AlphaFoldDB" id="A0A382QS54"/>
<reference evidence="3" key="1">
    <citation type="submission" date="2018-05" db="EMBL/GenBank/DDBJ databases">
        <authorList>
            <person name="Lanie J.A."/>
            <person name="Ng W.-L."/>
            <person name="Kazmierczak K.M."/>
            <person name="Andrzejewski T.M."/>
            <person name="Davidsen T.M."/>
            <person name="Wayne K.J."/>
            <person name="Tettelin H."/>
            <person name="Glass J.I."/>
            <person name="Rusch D."/>
            <person name="Podicherti R."/>
            <person name="Tsui H.-C.T."/>
            <person name="Winkler M.E."/>
        </authorList>
    </citation>
    <scope>NUCLEOTIDE SEQUENCE</scope>
</reference>
<dbReference type="GO" id="GO:0000976">
    <property type="term" value="F:transcription cis-regulatory region binding"/>
    <property type="evidence" value="ECO:0007669"/>
    <property type="project" value="TreeGrafter"/>
</dbReference>
<evidence type="ECO:0000256" key="1">
    <source>
        <dbReference type="ARBA" id="ARBA00023125"/>
    </source>
</evidence>
<feature type="non-terminal residue" evidence="3">
    <location>
        <position position="101"/>
    </location>
</feature>
<gene>
    <name evidence="3" type="ORF">METZ01_LOCUS340582</name>
</gene>
<evidence type="ECO:0000313" key="3">
    <source>
        <dbReference type="EMBL" id="SVC87728.1"/>
    </source>
</evidence>
<feature type="domain" description="Response regulatory" evidence="2">
    <location>
        <begin position="1"/>
        <end position="83"/>
    </location>
</feature>
<dbReference type="GO" id="GO:0005829">
    <property type="term" value="C:cytosol"/>
    <property type="evidence" value="ECO:0007669"/>
    <property type="project" value="TreeGrafter"/>
</dbReference>
<dbReference type="PROSITE" id="PS50110">
    <property type="entry name" value="RESPONSE_REGULATORY"/>
    <property type="match status" value="1"/>
</dbReference>
<dbReference type="GO" id="GO:0032993">
    <property type="term" value="C:protein-DNA complex"/>
    <property type="evidence" value="ECO:0007669"/>
    <property type="project" value="TreeGrafter"/>
</dbReference>
<dbReference type="InterPro" id="IPR001789">
    <property type="entry name" value="Sig_transdc_resp-reg_receiver"/>
</dbReference>
<dbReference type="PANTHER" id="PTHR48111">
    <property type="entry name" value="REGULATOR OF RPOS"/>
    <property type="match status" value="1"/>
</dbReference>
<dbReference type="CDD" id="cd17574">
    <property type="entry name" value="REC_OmpR"/>
    <property type="match status" value="1"/>
</dbReference>
<dbReference type="SMART" id="SM00448">
    <property type="entry name" value="REC"/>
    <property type="match status" value="1"/>
</dbReference>
<dbReference type="SUPFAM" id="SSF52172">
    <property type="entry name" value="CheY-like"/>
    <property type="match status" value="1"/>
</dbReference>
<dbReference type="PANTHER" id="PTHR48111:SF50">
    <property type="entry name" value="KDP OPERON TRANSCRIPTIONAL REGULATORY PROTEIN KDPE"/>
    <property type="match status" value="1"/>
</dbReference>
<name>A0A382QS54_9ZZZZ</name>
<proteinExistence type="predicted"/>
<dbReference type="Gene3D" id="3.40.50.2300">
    <property type="match status" value="1"/>
</dbReference>
<evidence type="ECO:0000259" key="2">
    <source>
        <dbReference type="PROSITE" id="PS50110"/>
    </source>
</evidence>
<dbReference type="EMBL" id="UINC01116174">
    <property type="protein sequence ID" value="SVC87728.1"/>
    <property type="molecule type" value="Genomic_DNA"/>
</dbReference>
<dbReference type="InterPro" id="IPR039420">
    <property type="entry name" value="WalR-like"/>
</dbReference>
<keyword evidence="1" id="KW-0238">DNA-binding</keyword>
<dbReference type="GO" id="GO:0000156">
    <property type="term" value="F:phosphorelay response regulator activity"/>
    <property type="evidence" value="ECO:0007669"/>
    <property type="project" value="TreeGrafter"/>
</dbReference>
<protein>
    <recommendedName>
        <fullName evidence="2">Response regulatory domain-containing protein</fullName>
    </recommendedName>
</protein>